<evidence type="ECO:0000313" key="2">
    <source>
        <dbReference type="Proteomes" id="UP001596976"/>
    </source>
</evidence>
<keyword evidence="2" id="KW-1185">Reference proteome</keyword>
<comment type="caution">
    <text evidence="1">The sequence shown here is derived from an EMBL/GenBank/DDBJ whole genome shotgun (WGS) entry which is preliminary data.</text>
</comment>
<protein>
    <submittedName>
        <fullName evidence="1">Uncharacterized protein</fullName>
    </submittedName>
</protein>
<reference evidence="2" key="1">
    <citation type="journal article" date="2019" name="Int. J. Syst. Evol. Microbiol.">
        <title>The Global Catalogue of Microorganisms (GCM) 10K type strain sequencing project: providing services to taxonomists for standard genome sequencing and annotation.</title>
        <authorList>
            <consortium name="The Broad Institute Genomics Platform"/>
            <consortium name="The Broad Institute Genome Sequencing Center for Infectious Disease"/>
            <person name="Wu L."/>
            <person name="Ma J."/>
        </authorList>
    </citation>
    <scope>NUCLEOTIDE SEQUENCE [LARGE SCALE GENOMIC DNA]</scope>
    <source>
        <strain evidence="2">CCUG 63563</strain>
    </source>
</reference>
<sequence length="64" mass="7519">MNLKRGAVGNMVVQGHPYQRVHLGLVRIIAHEDSHYHLHSHELERMIRVEKVLIHPFHPVEIDK</sequence>
<gene>
    <name evidence="1" type="ORF">ACFQ0V_07585</name>
</gene>
<name>A0ABW3GY40_9BACL</name>
<proteinExistence type="predicted"/>
<dbReference type="EMBL" id="JBHTJF010000022">
    <property type="protein sequence ID" value="MFD0943637.1"/>
    <property type="molecule type" value="Genomic_DNA"/>
</dbReference>
<dbReference type="RefSeq" id="WP_381011781.1">
    <property type="nucleotide sequence ID" value="NZ_JBHTJF010000022.1"/>
</dbReference>
<accession>A0ABW3GY40</accession>
<dbReference type="Proteomes" id="UP001596976">
    <property type="component" value="Unassembled WGS sequence"/>
</dbReference>
<evidence type="ECO:0000313" key="1">
    <source>
        <dbReference type="EMBL" id="MFD0943637.1"/>
    </source>
</evidence>
<organism evidence="1 2">
    <name type="scientific">Savagea faecisuis</name>
    <dbReference type="NCBI Taxonomy" id="1274803"/>
    <lineage>
        <taxon>Bacteria</taxon>
        <taxon>Bacillati</taxon>
        <taxon>Bacillota</taxon>
        <taxon>Bacilli</taxon>
        <taxon>Bacillales</taxon>
        <taxon>Caryophanaceae</taxon>
        <taxon>Savagea</taxon>
    </lineage>
</organism>